<gene>
    <name evidence="1" type="ORF">FB558_3590</name>
</gene>
<name>A0A543DNZ0_9PSEU</name>
<dbReference type="EMBL" id="VFPA01000002">
    <property type="protein sequence ID" value="TQM11052.1"/>
    <property type="molecule type" value="Genomic_DNA"/>
</dbReference>
<organism evidence="1 2">
    <name type="scientific">Pseudonocardia kunmingensis</name>
    <dbReference type="NCBI Taxonomy" id="630975"/>
    <lineage>
        <taxon>Bacteria</taxon>
        <taxon>Bacillati</taxon>
        <taxon>Actinomycetota</taxon>
        <taxon>Actinomycetes</taxon>
        <taxon>Pseudonocardiales</taxon>
        <taxon>Pseudonocardiaceae</taxon>
        <taxon>Pseudonocardia</taxon>
    </lineage>
</organism>
<dbReference type="RefSeq" id="WP_142054881.1">
    <property type="nucleotide sequence ID" value="NZ_VFPA01000002.1"/>
</dbReference>
<dbReference type="Proteomes" id="UP000315677">
    <property type="component" value="Unassembled WGS sequence"/>
</dbReference>
<evidence type="ECO:0000313" key="2">
    <source>
        <dbReference type="Proteomes" id="UP000315677"/>
    </source>
</evidence>
<dbReference type="AlphaFoldDB" id="A0A543DNZ0"/>
<comment type="caution">
    <text evidence="1">The sequence shown here is derived from an EMBL/GenBank/DDBJ whole genome shotgun (WGS) entry which is preliminary data.</text>
</comment>
<protein>
    <submittedName>
        <fullName evidence="1">Uncharacterized protein</fullName>
    </submittedName>
</protein>
<dbReference type="Pfam" id="PF23802">
    <property type="entry name" value="DUF7178"/>
    <property type="match status" value="1"/>
</dbReference>
<proteinExistence type="predicted"/>
<accession>A0A543DNZ0</accession>
<dbReference type="InterPro" id="IPR055602">
    <property type="entry name" value="DUF7178"/>
</dbReference>
<evidence type="ECO:0000313" key="1">
    <source>
        <dbReference type="EMBL" id="TQM11052.1"/>
    </source>
</evidence>
<reference evidence="1 2" key="1">
    <citation type="submission" date="2019-06" db="EMBL/GenBank/DDBJ databases">
        <title>Sequencing the genomes of 1000 actinobacteria strains.</title>
        <authorList>
            <person name="Klenk H.-P."/>
        </authorList>
    </citation>
    <scope>NUCLEOTIDE SEQUENCE [LARGE SCALE GENOMIC DNA]</scope>
    <source>
        <strain evidence="1 2">DSM 45301</strain>
    </source>
</reference>
<keyword evidence="2" id="KW-1185">Reference proteome</keyword>
<dbReference type="OrthoDB" id="3697053at2"/>
<sequence>MADKEERREWARVARARAQEFVRHHPMKVENVLDHWYVGTNDERRQGMDWYVDARATCAVIAQDTGLGQYEVAGLVAVYSVQTVWASTIVTAARVAKSKNPLGGVGSGVMATERTKAQAQRILNGDHYDEVLKGYKTNAFAHLIFYGGDSSEDETAGCTRVCIDKHAYSVACGTRATDAAYAASGLQSKLCYEQAANCYRGAADILSDNQGSYIAPHQVQATVWIVRQRFNESQSKGNNRRAQRALERMRRYLSENHPRASLLIPASGYSRPTSPC</sequence>